<dbReference type="AlphaFoldDB" id="A0AA42CNT7"/>
<name>A0AA42CNT7_9HYPH</name>
<dbReference type="EMBL" id="JAMOIM010000102">
    <property type="protein sequence ID" value="MCW6513156.1"/>
    <property type="molecule type" value="Genomic_DNA"/>
</dbReference>
<proteinExistence type="predicted"/>
<keyword evidence="1" id="KW-0732">Signal</keyword>
<evidence type="ECO:0000313" key="2">
    <source>
        <dbReference type="EMBL" id="MCW6513156.1"/>
    </source>
</evidence>
<organism evidence="2 3">
    <name type="scientific">Lichenifustis flavocetrariae</name>
    <dbReference type="NCBI Taxonomy" id="2949735"/>
    <lineage>
        <taxon>Bacteria</taxon>
        <taxon>Pseudomonadati</taxon>
        <taxon>Pseudomonadota</taxon>
        <taxon>Alphaproteobacteria</taxon>
        <taxon>Hyphomicrobiales</taxon>
        <taxon>Lichenihabitantaceae</taxon>
        <taxon>Lichenifustis</taxon>
    </lineage>
</organism>
<dbReference type="Proteomes" id="UP001165667">
    <property type="component" value="Unassembled WGS sequence"/>
</dbReference>
<dbReference type="RefSeq" id="WP_282589529.1">
    <property type="nucleotide sequence ID" value="NZ_JAMOIM010000102.1"/>
</dbReference>
<accession>A0AA42CNT7</accession>
<evidence type="ECO:0008006" key="4">
    <source>
        <dbReference type="Google" id="ProtNLM"/>
    </source>
</evidence>
<feature type="chain" id="PRO_5041226105" description="UrcA family protein" evidence="1">
    <location>
        <begin position="19"/>
        <end position="111"/>
    </location>
</feature>
<reference evidence="2" key="1">
    <citation type="submission" date="2022-05" db="EMBL/GenBank/DDBJ databases">
        <authorList>
            <person name="Pankratov T."/>
        </authorList>
    </citation>
    <scope>NUCLEOTIDE SEQUENCE</scope>
    <source>
        <strain evidence="2">BP6-180914</strain>
    </source>
</reference>
<sequence>MRAIYAGVLMAMSGAVCAADLARPSSADDIGPFTPTAPLGFASEFPRSPLEDAFVRARTQFATARQAQDHCPQQIVVKVETLSNITKPAKLPGDGVFMCQTDAAAEGDRPR</sequence>
<feature type="signal peptide" evidence="1">
    <location>
        <begin position="1"/>
        <end position="18"/>
    </location>
</feature>
<comment type="caution">
    <text evidence="2">The sequence shown here is derived from an EMBL/GenBank/DDBJ whole genome shotgun (WGS) entry which is preliminary data.</text>
</comment>
<evidence type="ECO:0000256" key="1">
    <source>
        <dbReference type="SAM" id="SignalP"/>
    </source>
</evidence>
<gene>
    <name evidence="2" type="ORF">M8523_35510</name>
</gene>
<evidence type="ECO:0000313" key="3">
    <source>
        <dbReference type="Proteomes" id="UP001165667"/>
    </source>
</evidence>
<protein>
    <recommendedName>
        <fullName evidence="4">UrcA family protein</fullName>
    </recommendedName>
</protein>
<keyword evidence="3" id="KW-1185">Reference proteome</keyword>